<proteinExistence type="predicted"/>
<comment type="caution">
    <text evidence="8">The sequence shown here is derived from an EMBL/GenBank/DDBJ whole genome shotgun (WGS) entry which is preliminary data.</text>
</comment>
<feature type="transmembrane region" description="Helical" evidence="6">
    <location>
        <begin position="268"/>
        <end position="291"/>
    </location>
</feature>
<evidence type="ECO:0000313" key="9">
    <source>
        <dbReference type="Proteomes" id="UP000216173"/>
    </source>
</evidence>
<evidence type="ECO:0000259" key="7">
    <source>
        <dbReference type="Pfam" id="PF12698"/>
    </source>
</evidence>
<feature type="transmembrane region" description="Helical" evidence="6">
    <location>
        <begin position="21"/>
        <end position="42"/>
    </location>
</feature>
<dbReference type="Pfam" id="PF12698">
    <property type="entry name" value="ABC2_membrane_3"/>
    <property type="match status" value="1"/>
</dbReference>
<sequence length="388" mass="43544">MIKLKMKHAIPAQWTLLRHDQWLLSCLTWVPLLLAASIWWIFSQGIARDLPFGVVDLSHSQLSRQLIREVDATSTLQVSEHYASVDDASQAMRSNLIYGFMVIPTQFDKAIYRQEQPQVTTFYNSQMILVGKLVNSAVVQAQGTFNAQVDVVKNLATKSHTTTLAAMGRSVPVRTQITPLFNQNTNYAQFLVSAIVPALWQITIVVSTILILAANYRHYGLKTWLADAPLRHLTRTLFPYLPIFMLQGFGFLIWFYDVLRWPMFGHFSVLLFAQAITVIACVIMGAFFYFLTLDPARAMSFAGAFTAPSFAFMGITFPASDMNSLAQAWRSLLPISHYIEVQVNQVSYGLEAFTSLQPLAAMVGYLLPLGLVLILIRKHLSREAGEAV</sequence>
<feature type="domain" description="ABC-2 type transporter transmembrane" evidence="7">
    <location>
        <begin position="22"/>
        <end position="367"/>
    </location>
</feature>
<dbReference type="PANTHER" id="PTHR30294">
    <property type="entry name" value="MEMBRANE COMPONENT OF ABC TRANSPORTER YHHJ-RELATED"/>
    <property type="match status" value="1"/>
</dbReference>
<protein>
    <submittedName>
        <fullName evidence="8">Multidrug ABC transporter permease</fullName>
    </submittedName>
</protein>
<name>A0A271VML0_VIBMT</name>
<evidence type="ECO:0000256" key="6">
    <source>
        <dbReference type="SAM" id="Phobius"/>
    </source>
</evidence>
<evidence type="ECO:0000256" key="5">
    <source>
        <dbReference type="ARBA" id="ARBA00023136"/>
    </source>
</evidence>
<keyword evidence="4 6" id="KW-1133">Transmembrane helix</keyword>
<dbReference type="InterPro" id="IPR013525">
    <property type="entry name" value="ABC2_TM"/>
</dbReference>
<dbReference type="PANTHER" id="PTHR30294:SF47">
    <property type="entry name" value="INNER MEMBRANE TRANSPORT PERMEASE YHHJ"/>
    <property type="match status" value="1"/>
</dbReference>
<comment type="subcellular location">
    <subcellularLocation>
        <location evidence="1">Cell membrane</location>
        <topology evidence="1">Multi-pass membrane protein</topology>
    </subcellularLocation>
</comment>
<dbReference type="Gene3D" id="3.40.1710.10">
    <property type="entry name" value="abc type-2 transporter like domain"/>
    <property type="match status" value="1"/>
</dbReference>
<evidence type="ECO:0000313" key="8">
    <source>
        <dbReference type="EMBL" id="PAR19402.1"/>
    </source>
</evidence>
<evidence type="ECO:0000256" key="3">
    <source>
        <dbReference type="ARBA" id="ARBA00022692"/>
    </source>
</evidence>
<reference evidence="9" key="1">
    <citation type="submission" date="2017-07" db="EMBL/GenBank/DDBJ databases">
        <authorList>
            <person name="Boucher Y."/>
            <person name="Orata F.D."/>
        </authorList>
    </citation>
    <scope>NUCLEOTIDE SEQUENCE [LARGE SCALE GENOMIC DNA]</scope>
    <source>
        <strain evidence="9">OYP9E10</strain>
    </source>
</reference>
<feature type="transmembrane region" description="Helical" evidence="6">
    <location>
        <begin position="190"/>
        <end position="216"/>
    </location>
</feature>
<feature type="transmembrane region" description="Helical" evidence="6">
    <location>
        <begin position="356"/>
        <end position="376"/>
    </location>
</feature>
<feature type="transmembrane region" description="Helical" evidence="6">
    <location>
        <begin position="298"/>
        <end position="319"/>
    </location>
</feature>
<feature type="transmembrane region" description="Helical" evidence="6">
    <location>
        <begin position="237"/>
        <end position="256"/>
    </location>
</feature>
<dbReference type="GO" id="GO:0140359">
    <property type="term" value="F:ABC-type transporter activity"/>
    <property type="evidence" value="ECO:0007669"/>
    <property type="project" value="InterPro"/>
</dbReference>
<evidence type="ECO:0000256" key="1">
    <source>
        <dbReference type="ARBA" id="ARBA00004651"/>
    </source>
</evidence>
<accession>A0A271VML0</accession>
<keyword evidence="5 6" id="KW-0472">Membrane</keyword>
<keyword evidence="2" id="KW-1003">Cell membrane</keyword>
<dbReference type="Proteomes" id="UP000216173">
    <property type="component" value="Unassembled WGS sequence"/>
</dbReference>
<dbReference type="EMBL" id="NMSH01000043">
    <property type="protein sequence ID" value="PAR19402.1"/>
    <property type="molecule type" value="Genomic_DNA"/>
</dbReference>
<evidence type="ECO:0000256" key="2">
    <source>
        <dbReference type="ARBA" id="ARBA00022475"/>
    </source>
</evidence>
<keyword evidence="3 6" id="KW-0812">Transmembrane</keyword>
<evidence type="ECO:0000256" key="4">
    <source>
        <dbReference type="ARBA" id="ARBA00022989"/>
    </source>
</evidence>
<dbReference type="AlphaFoldDB" id="A0A271VML0"/>
<organism evidence="8 9">
    <name type="scientific">Vibrio metoecus</name>
    <dbReference type="NCBI Taxonomy" id="1481663"/>
    <lineage>
        <taxon>Bacteria</taxon>
        <taxon>Pseudomonadati</taxon>
        <taxon>Pseudomonadota</taxon>
        <taxon>Gammaproteobacteria</taxon>
        <taxon>Vibrionales</taxon>
        <taxon>Vibrionaceae</taxon>
        <taxon>Vibrio</taxon>
    </lineage>
</organism>
<dbReference type="InterPro" id="IPR051449">
    <property type="entry name" value="ABC-2_transporter_component"/>
</dbReference>
<gene>
    <name evidence="8" type="ORF">CGU03_17015</name>
</gene>
<dbReference type="GO" id="GO:0005886">
    <property type="term" value="C:plasma membrane"/>
    <property type="evidence" value="ECO:0007669"/>
    <property type="project" value="UniProtKB-SubCell"/>
</dbReference>